<feature type="site" description="Important for catalytic activity; stabilizes the transition state when the phosphoryl donor is PPi" evidence="6">
    <location>
        <position position="131"/>
    </location>
</feature>
<dbReference type="PIRSF" id="PIRSF036483">
    <property type="entry name" value="PFK_XF0274"/>
    <property type="match status" value="1"/>
</dbReference>
<feature type="binding site" evidence="6">
    <location>
        <position position="104"/>
    </location>
    <ligand>
        <name>Mg(2+)</name>
        <dbReference type="ChEBI" id="CHEBI:18420"/>
        <note>catalytic</note>
    </ligand>
</feature>
<feature type="binding site" evidence="6">
    <location>
        <begin position="132"/>
        <end position="134"/>
    </location>
    <ligand>
        <name>substrate</name>
    </ligand>
</feature>
<comment type="pathway">
    <text evidence="6">Carbohydrate degradation; glycolysis; D-glyceraldehyde 3-phosphate and glycerone phosphate from D-glucose: step 3/4.</text>
</comment>
<feature type="active site" description="Proton acceptor" evidence="6">
    <location>
        <position position="134"/>
    </location>
</feature>
<evidence type="ECO:0000256" key="1">
    <source>
        <dbReference type="ARBA" id="ARBA00001946"/>
    </source>
</evidence>
<dbReference type="InterPro" id="IPR022953">
    <property type="entry name" value="ATP_PFK"/>
</dbReference>
<gene>
    <name evidence="6" type="primary">pfp</name>
    <name evidence="8" type="ORF">ACFQZ7_01710</name>
</gene>
<dbReference type="InterPro" id="IPR000023">
    <property type="entry name" value="Phosphofructokinase_dom"/>
</dbReference>
<evidence type="ECO:0000256" key="3">
    <source>
        <dbReference type="ARBA" id="ARBA00022723"/>
    </source>
</evidence>
<dbReference type="GO" id="GO:0047334">
    <property type="term" value="F:diphosphate-fructose-6-phosphate 1-phosphotransferase activity"/>
    <property type="evidence" value="ECO:0007669"/>
    <property type="project" value="UniProtKB-EC"/>
</dbReference>
<protein>
    <recommendedName>
        <fullName evidence="6">Pyrophosphate--fructose 6-phosphate 1-phosphotransferase</fullName>
        <ecNumber evidence="6">2.7.1.90</ecNumber>
    </recommendedName>
    <alternativeName>
        <fullName evidence="6">6-phosphofructokinase, pyrophosphate dependent</fullName>
    </alternativeName>
    <alternativeName>
        <fullName evidence="6">PPi-dependent phosphofructokinase</fullName>
        <shortName evidence="6">PPi-PFK</shortName>
    </alternativeName>
    <alternativeName>
        <fullName evidence="6">Pyrophosphate-dependent 6-phosphofructose-1-kinase</fullName>
    </alternativeName>
</protein>
<proteinExistence type="inferred from homology"/>
<dbReference type="EC" id="2.7.1.90" evidence="6"/>
<keyword evidence="2 6" id="KW-0808">Transferase</keyword>
<comment type="catalytic activity">
    <reaction evidence="6">
        <text>beta-D-fructose 6-phosphate + diphosphate = beta-D-fructose 1,6-bisphosphate + phosphate + H(+)</text>
        <dbReference type="Rhea" id="RHEA:13613"/>
        <dbReference type="ChEBI" id="CHEBI:15378"/>
        <dbReference type="ChEBI" id="CHEBI:32966"/>
        <dbReference type="ChEBI" id="CHEBI:33019"/>
        <dbReference type="ChEBI" id="CHEBI:43474"/>
        <dbReference type="ChEBI" id="CHEBI:57634"/>
        <dbReference type="EC" id="2.7.1.90"/>
    </reaction>
</comment>
<comment type="caution">
    <text evidence="8">The sequence shown here is derived from an EMBL/GenBank/DDBJ whole genome shotgun (WGS) entry which is preliminary data.</text>
</comment>
<evidence type="ECO:0000256" key="6">
    <source>
        <dbReference type="HAMAP-Rule" id="MF_01978"/>
    </source>
</evidence>
<dbReference type="Proteomes" id="UP001597104">
    <property type="component" value="Unassembled WGS sequence"/>
</dbReference>
<accession>A0ABW3E8C3</accession>
<dbReference type="RefSeq" id="WP_137636985.1">
    <property type="nucleotide sequence ID" value="NZ_BJDN01000004.1"/>
</dbReference>
<evidence type="ECO:0000259" key="7">
    <source>
        <dbReference type="Pfam" id="PF00365"/>
    </source>
</evidence>
<dbReference type="NCBIfam" id="NF010675">
    <property type="entry name" value="PRK14072.1"/>
    <property type="match status" value="1"/>
</dbReference>
<dbReference type="HAMAP" id="MF_01978">
    <property type="entry name" value="Phosphofructokinase_II_B2"/>
    <property type="match status" value="1"/>
</dbReference>
<keyword evidence="5 6" id="KW-0460">Magnesium</keyword>
<feature type="binding site" evidence="6">
    <location>
        <position position="11"/>
    </location>
    <ligand>
        <name>diphosphate</name>
        <dbReference type="ChEBI" id="CHEBI:33019"/>
    </ligand>
</feature>
<dbReference type="PANTHER" id="PTHR45770">
    <property type="entry name" value="ATP-DEPENDENT 6-PHOSPHOFRUCTOKINASE 1"/>
    <property type="match status" value="1"/>
</dbReference>
<comment type="function">
    <text evidence="6">Catalyzes the phosphorylation of D-fructose 6-phosphate, the first committing step of glycolysis. Uses inorganic phosphate (PPi) as phosphoryl donor instead of ATP like common ATP-dependent phosphofructokinases (ATP-PFKs), which renders the reaction reversible, and can thus function both in glycolysis and gluconeogenesis. Consistently, PPi-PFK can replace the enzymes of both the forward (ATP-PFK) and reverse (fructose-bisphosphatase (FBPase)) reactions.</text>
</comment>
<keyword evidence="3 6" id="KW-0479">Metal-binding</keyword>
<evidence type="ECO:0000256" key="5">
    <source>
        <dbReference type="ARBA" id="ARBA00022842"/>
    </source>
</evidence>
<reference evidence="9" key="1">
    <citation type="journal article" date="2019" name="Int. J. Syst. Evol. Microbiol.">
        <title>The Global Catalogue of Microorganisms (GCM) 10K type strain sequencing project: providing services to taxonomists for standard genome sequencing and annotation.</title>
        <authorList>
            <consortium name="The Broad Institute Genomics Platform"/>
            <consortium name="The Broad Institute Genome Sequencing Center for Infectious Disease"/>
            <person name="Wu L."/>
            <person name="Ma J."/>
        </authorList>
    </citation>
    <scope>NUCLEOTIDE SEQUENCE [LARGE SCALE GENOMIC DNA]</scope>
    <source>
        <strain evidence="9">CCM 8925</strain>
    </source>
</reference>
<comment type="similarity">
    <text evidence="6">Belongs to the phosphofructokinase type A (PFKA) family. PPi-dependent PFK group II subfamily. Clade 'B2' sub-subfamily.</text>
</comment>
<keyword evidence="9" id="KW-1185">Reference proteome</keyword>
<keyword evidence="6" id="KW-0963">Cytoplasm</keyword>
<dbReference type="Pfam" id="PF00365">
    <property type="entry name" value="PFK"/>
    <property type="match status" value="1"/>
</dbReference>
<evidence type="ECO:0000313" key="8">
    <source>
        <dbReference type="EMBL" id="MFD0896457.1"/>
    </source>
</evidence>
<evidence type="ECO:0000313" key="9">
    <source>
        <dbReference type="Proteomes" id="UP001597104"/>
    </source>
</evidence>
<feature type="binding site" evidence="6">
    <location>
        <begin position="177"/>
        <end position="179"/>
    </location>
    <ligand>
        <name>substrate</name>
    </ligand>
</feature>
<feature type="binding site" evidence="6">
    <location>
        <position position="235"/>
    </location>
    <ligand>
        <name>substrate</name>
    </ligand>
</feature>
<comment type="subcellular location">
    <subcellularLocation>
        <location evidence="6">Cytoplasm</location>
    </subcellularLocation>
</comment>
<dbReference type="Gene3D" id="3.40.50.460">
    <property type="entry name" value="Phosphofructokinase domain"/>
    <property type="match status" value="1"/>
</dbReference>
<comment type="subunit">
    <text evidence="6">Homodimer.</text>
</comment>
<evidence type="ECO:0000256" key="4">
    <source>
        <dbReference type="ARBA" id="ARBA00022777"/>
    </source>
</evidence>
<comment type="caution">
    <text evidence="6">Lacks conserved residue(s) required for the propagation of feature annotation.</text>
</comment>
<dbReference type="InterPro" id="IPR050929">
    <property type="entry name" value="PFKA"/>
</dbReference>
<comment type="activity regulation">
    <text evidence="6">Non-allosteric.</text>
</comment>
<keyword evidence="6" id="KW-0324">Glycolysis</keyword>
<dbReference type="Gene3D" id="3.40.50.450">
    <property type="match status" value="1"/>
</dbReference>
<evidence type="ECO:0000256" key="2">
    <source>
        <dbReference type="ARBA" id="ARBA00022679"/>
    </source>
</evidence>
<dbReference type="InterPro" id="IPR035966">
    <property type="entry name" value="PKF_sf"/>
</dbReference>
<organism evidence="8 9">
    <name type="scientific">Loigolactobacillus binensis</name>
    <dbReference type="NCBI Taxonomy" id="2559922"/>
    <lineage>
        <taxon>Bacteria</taxon>
        <taxon>Bacillati</taxon>
        <taxon>Bacillota</taxon>
        <taxon>Bacilli</taxon>
        <taxon>Lactobacillales</taxon>
        <taxon>Lactobacillaceae</taxon>
        <taxon>Loigolactobacillus</taxon>
    </lineage>
</organism>
<sequence length="382" mass="40488">MQRLLVIHGGGPTAVLNSSLYGVIKAGQAQHLQVLGARNGIAGLVTADFIELSNRSPQEIAALLHSPGSAIGSSRTPLTAKDYADLVIQLEKQAIDYVLLTGGNGTMTTCHHLAQACQAAATTIKVIGIPKTIDNDLNGLDHAPGFLSAANYVRQTVREIAADVVSLPIHVCIIELMGRDAGWLAAAAALADQPGGRLAPDLIYVPERPFSLQQFLQDVQRIYAQKHEVIVVVAEGLKQASGQPIVPARFQAGRAVYFGEVGSYLAEQVVKELGIKARSEKPGLAGRASITQQSLRDRTEASNAGQRAVAAVCAGATDQMVGISTAEQAQYPLIPLTTVAQHTRQLPAEFINQAGNGVTAEYIDWLSNRLADTPLPTIVNFT</sequence>
<dbReference type="InterPro" id="IPR011404">
    <property type="entry name" value="PPi-PFK"/>
</dbReference>
<name>A0ABW3E8C3_9LACO</name>
<dbReference type="SUPFAM" id="SSF53784">
    <property type="entry name" value="Phosphofructokinase"/>
    <property type="match status" value="1"/>
</dbReference>
<feature type="domain" description="Phosphofructokinase" evidence="7">
    <location>
        <begin position="4"/>
        <end position="311"/>
    </location>
</feature>
<dbReference type="PRINTS" id="PR00476">
    <property type="entry name" value="PHFRCTKINASE"/>
</dbReference>
<comment type="cofactor">
    <cofactor evidence="1 6">
        <name>Mg(2+)</name>
        <dbReference type="ChEBI" id="CHEBI:18420"/>
    </cofactor>
</comment>
<keyword evidence="4 6" id="KW-0418">Kinase</keyword>
<dbReference type="EMBL" id="JBHTIO010000008">
    <property type="protein sequence ID" value="MFD0896457.1"/>
    <property type="molecule type" value="Genomic_DNA"/>
</dbReference>